<evidence type="ECO:0000256" key="1">
    <source>
        <dbReference type="ARBA" id="ARBA00005184"/>
    </source>
</evidence>
<organism evidence="5 6">
    <name type="scientific">Carnegiea gigantea</name>
    <dbReference type="NCBI Taxonomy" id="171969"/>
    <lineage>
        <taxon>Eukaryota</taxon>
        <taxon>Viridiplantae</taxon>
        <taxon>Streptophyta</taxon>
        <taxon>Embryophyta</taxon>
        <taxon>Tracheophyta</taxon>
        <taxon>Spermatophyta</taxon>
        <taxon>Magnoliopsida</taxon>
        <taxon>eudicotyledons</taxon>
        <taxon>Gunneridae</taxon>
        <taxon>Pentapetalae</taxon>
        <taxon>Caryophyllales</taxon>
        <taxon>Cactineae</taxon>
        <taxon>Cactaceae</taxon>
        <taxon>Cactoideae</taxon>
        <taxon>Echinocereeae</taxon>
        <taxon>Carnegiea</taxon>
    </lineage>
</organism>
<name>A0A9Q1K6L9_9CARY</name>
<proteinExistence type="predicted"/>
<keyword evidence="6" id="KW-1185">Reference proteome</keyword>
<gene>
    <name evidence="5" type="ORF">Cgig2_003759</name>
</gene>
<evidence type="ECO:0000259" key="4">
    <source>
        <dbReference type="Pfam" id="PF01095"/>
    </source>
</evidence>
<dbReference type="OrthoDB" id="2019149at2759"/>
<dbReference type="InterPro" id="IPR012334">
    <property type="entry name" value="Pectin_lyas_fold"/>
</dbReference>
<dbReference type="InterPro" id="IPR011050">
    <property type="entry name" value="Pectin_lyase_fold/virulence"/>
</dbReference>
<dbReference type="Pfam" id="PF01095">
    <property type="entry name" value="Pectinesterase"/>
    <property type="match status" value="1"/>
</dbReference>
<dbReference type="SUPFAM" id="SSF51126">
    <property type="entry name" value="Pectin lyase-like"/>
    <property type="match status" value="1"/>
</dbReference>
<dbReference type="InterPro" id="IPR000070">
    <property type="entry name" value="Pectinesterase_cat"/>
</dbReference>
<accession>A0A9Q1K6L9</accession>
<evidence type="ECO:0000256" key="3">
    <source>
        <dbReference type="ARBA" id="ARBA00023085"/>
    </source>
</evidence>
<evidence type="ECO:0000313" key="5">
    <source>
        <dbReference type="EMBL" id="KAJ8438296.1"/>
    </source>
</evidence>
<feature type="domain" description="Pectinesterase catalytic" evidence="4">
    <location>
        <begin position="14"/>
        <end position="159"/>
    </location>
</feature>
<protein>
    <recommendedName>
        <fullName evidence="4">Pectinesterase catalytic domain-containing protein</fullName>
    </recommendedName>
</protein>
<dbReference type="GO" id="GO:0042545">
    <property type="term" value="P:cell wall modification"/>
    <property type="evidence" value="ECO:0007669"/>
    <property type="project" value="InterPro"/>
</dbReference>
<comment type="caution">
    <text evidence="5">The sequence shown here is derived from an EMBL/GenBank/DDBJ whole genome shotgun (WGS) entry which is preliminary data.</text>
</comment>
<comment type="pathway">
    <text evidence="1">Glycan metabolism; pectin degradation; 2-dehydro-3-deoxy-D-gluconate from pectin: step 1/5.</text>
</comment>
<dbReference type="AlphaFoldDB" id="A0A9Q1K6L9"/>
<evidence type="ECO:0000256" key="2">
    <source>
        <dbReference type="ARBA" id="ARBA00022801"/>
    </source>
</evidence>
<dbReference type="GO" id="GO:0030599">
    <property type="term" value="F:pectinesterase activity"/>
    <property type="evidence" value="ECO:0007669"/>
    <property type="project" value="InterPro"/>
</dbReference>
<keyword evidence="2" id="KW-0378">Hydrolase</keyword>
<dbReference type="Gene3D" id="2.160.20.10">
    <property type="entry name" value="Single-stranded right-handed beta-helix, Pectin lyase-like"/>
    <property type="match status" value="1"/>
</dbReference>
<sequence>MESADFEGGYCGNIVVVYVNDVGVYNKTVVTRHKNYIDGDSTFSFAIFGRANPYENTTISIHGPRVIPALEFALVKGSFKTFLRRPWRKYSRTVVAKTNLDELIHPRGCIERSGNFASWTLYNAEYVNTGGWVKWDGFHVLCDCREVNPFTMRNFVQGNCWILRSGVKVWPKI</sequence>
<dbReference type="Proteomes" id="UP001153076">
    <property type="component" value="Unassembled WGS sequence"/>
</dbReference>
<dbReference type="PANTHER" id="PTHR31707">
    <property type="entry name" value="PECTINESTERASE"/>
    <property type="match status" value="1"/>
</dbReference>
<evidence type="ECO:0000313" key="6">
    <source>
        <dbReference type="Proteomes" id="UP001153076"/>
    </source>
</evidence>
<reference evidence="5" key="1">
    <citation type="submission" date="2022-04" db="EMBL/GenBank/DDBJ databases">
        <title>Carnegiea gigantea Genome sequencing and assembly v2.</title>
        <authorList>
            <person name="Copetti D."/>
            <person name="Sanderson M.J."/>
            <person name="Burquez A."/>
            <person name="Wojciechowski M.F."/>
        </authorList>
    </citation>
    <scope>NUCLEOTIDE SEQUENCE</scope>
    <source>
        <strain evidence="5">SGP5-SGP5p</strain>
        <tissue evidence="5">Aerial part</tissue>
    </source>
</reference>
<keyword evidence="3" id="KW-0063">Aspartyl esterase</keyword>
<dbReference type="EMBL" id="JAKOGI010000261">
    <property type="protein sequence ID" value="KAJ8438296.1"/>
    <property type="molecule type" value="Genomic_DNA"/>
</dbReference>